<gene>
    <name evidence="2" type="ORF">tloyanaT_31050</name>
</gene>
<feature type="chain" id="PRO_5046970162" description="MBL fold metallo-hydrolase" evidence="1">
    <location>
        <begin position="24"/>
        <end position="478"/>
    </location>
</feature>
<name>A0ABQ6HJ16_9GAMM</name>
<dbReference type="RefSeq" id="WP_284300283.1">
    <property type="nucleotide sequence ID" value="NZ_BSSV01000007.1"/>
</dbReference>
<dbReference type="Proteomes" id="UP001157134">
    <property type="component" value="Unassembled WGS sequence"/>
</dbReference>
<keyword evidence="1" id="KW-0732">Signal</keyword>
<dbReference type="InterPro" id="IPR036866">
    <property type="entry name" value="RibonucZ/Hydroxyglut_hydro"/>
</dbReference>
<feature type="signal peptide" evidence="1">
    <location>
        <begin position="1"/>
        <end position="23"/>
    </location>
</feature>
<reference evidence="2 3" key="1">
    <citation type="submission" date="2023-03" db="EMBL/GenBank/DDBJ databases">
        <title>Thalassotalea loyana LMG 22536T draft genome sequence.</title>
        <authorList>
            <person name="Sawabe T."/>
        </authorList>
    </citation>
    <scope>NUCLEOTIDE SEQUENCE [LARGE SCALE GENOMIC DNA]</scope>
    <source>
        <strain evidence="2 3">LMG 22536</strain>
    </source>
</reference>
<comment type="caution">
    <text evidence="2">The sequence shown here is derived from an EMBL/GenBank/DDBJ whole genome shotgun (WGS) entry which is preliminary data.</text>
</comment>
<organism evidence="2 3">
    <name type="scientific">Thalassotalea loyana</name>
    <dbReference type="NCBI Taxonomy" id="280483"/>
    <lineage>
        <taxon>Bacteria</taxon>
        <taxon>Pseudomonadati</taxon>
        <taxon>Pseudomonadota</taxon>
        <taxon>Gammaproteobacteria</taxon>
        <taxon>Alteromonadales</taxon>
        <taxon>Colwelliaceae</taxon>
        <taxon>Thalassotalea</taxon>
    </lineage>
</organism>
<keyword evidence="3" id="KW-1185">Reference proteome</keyword>
<evidence type="ECO:0000313" key="2">
    <source>
        <dbReference type="EMBL" id="GLX86852.1"/>
    </source>
</evidence>
<evidence type="ECO:0000256" key="1">
    <source>
        <dbReference type="SAM" id="SignalP"/>
    </source>
</evidence>
<accession>A0ABQ6HJ16</accession>
<dbReference type="EMBL" id="BSSV01000007">
    <property type="protein sequence ID" value="GLX86852.1"/>
    <property type="molecule type" value="Genomic_DNA"/>
</dbReference>
<dbReference type="Gene3D" id="3.60.15.10">
    <property type="entry name" value="Ribonuclease Z/Hydroxyacylglutathione hydrolase-like"/>
    <property type="match status" value="1"/>
</dbReference>
<protein>
    <recommendedName>
        <fullName evidence="4">MBL fold metallo-hydrolase</fullName>
    </recommendedName>
</protein>
<dbReference type="SUPFAM" id="SSF56281">
    <property type="entry name" value="Metallo-hydrolase/oxidoreductase"/>
    <property type="match status" value="1"/>
</dbReference>
<proteinExistence type="predicted"/>
<evidence type="ECO:0000313" key="3">
    <source>
        <dbReference type="Proteomes" id="UP001157134"/>
    </source>
</evidence>
<sequence>MKRTIKSFMLIFSYLAMSSNVWANDAKSFIDILKTHYAKTSNINAFSLTHSYLGRSDPYQSWDYQSPTRYQAFKVTEIDTTTKQYYQNVVHHYTGGLYFDEVHFQNREESLRYERNGISLGKRVIKQKMNSFDRYKNLTLMNLDFFAVKPLLAETNIEETIEYTVNLSDSTITLIHNPSQKKTMEYVFKKKPLRLISINDKTRKRIYLYDDYRHNGGYFFAHSLIKKYNGDKKPSFITRLEKFEVISQIDQDKLSIPSGYYHEKSSKSKALISTKVAQDLYLLTDSSANNNILMQVINDEITVFGVPRSKKSSQQLIEKINQDFSKPKIKGIFVTHPYSDHIAGLLPFVEIGATIYANGYTINAIKAFPRFANDIEHFKFEEIKHKQTKNNVQFYVLENARTKRQSFAYFQQGGIIYQADFLEVAQDNTIAKMLPSYSKQFIDFIRNEKLNFSRIVGYHRNNDISPSVVDKSYNAVTM</sequence>
<evidence type="ECO:0008006" key="4">
    <source>
        <dbReference type="Google" id="ProtNLM"/>
    </source>
</evidence>